<keyword evidence="3" id="KW-1185">Reference proteome</keyword>
<evidence type="ECO:0000256" key="1">
    <source>
        <dbReference type="SAM" id="MobiDB-lite"/>
    </source>
</evidence>
<proteinExistence type="predicted"/>
<protein>
    <submittedName>
        <fullName evidence="2">Uncharacterized protein</fullName>
    </submittedName>
</protein>
<gene>
    <name evidence="2" type="ORF">P280DRAFT_471399</name>
</gene>
<dbReference type="AlphaFoldDB" id="A0A6A6RU87"/>
<feature type="region of interest" description="Disordered" evidence="1">
    <location>
        <begin position="128"/>
        <end position="147"/>
    </location>
</feature>
<dbReference type="Proteomes" id="UP000799753">
    <property type="component" value="Unassembled WGS sequence"/>
</dbReference>
<dbReference type="OrthoDB" id="3792115at2759"/>
<evidence type="ECO:0000313" key="3">
    <source>
        <dbReference type="Proteomes" id="UP000799753"/>
    </source>
</evidence>
<dbReference type="EMBL" id="MU006790">
    <property type="protein sequence ID" value="KAF2638281.1"/>
    <property type="molecule type" value="Genomic_DNA"/>
</dbReference>
<reference evidence="2" key="1">
    <citation type="journal article" date="2020" name="Stud. Mycol.">
        <title>101 Dothideomycetes genomes: a test case for predicting lifestyles and emergence of pathogens.</title>
        <authorList>
            <person name="Haridas S."/>
            <person name="Albert R."/>
            <person name="Binder M."/>
            <person name="Bloem J."/>
            <person name="Labutti K."/>
            <person name="Salamov A."/>
            <person name="Andreopoulos B."/>
            <person name="Baker S."/>
            <person name="Barry K."/>
            <person name="Bills G."/>
            <person name="Bluhm B."/>
            <person name="Cannon C."/>
            <person name="Castanera R."/>
            <person name="Culley D."/>
            <person name="Daum C."/>
            <person name="Ezra D."/>
            <person name="Gonzalez J."/>
            <person name="Henrissat B."/>
            <person name="Kuo A."/>
            <person name="Liang C."/>
            <person name="Lipzen A."/>
            <person name="Lutzoni F."/>
            <person name="Magnuson J."/>
            <person name="Mondo S."/>
            <person name="Nolan M."/>
            <person name="Ohm R."/>
            <person name="Pangilinan J."/>
            <person name="Park H.-J."/>
            <person name="Ramirez L."/>
            <person name="Alfaro M."/>
            <person name="Sun H."/>
            <person name="Tritt A."/>
            <person name="Yoshinaga Y."/>
            <person name="Zwiers L.-H."/>
            <person name="Turgeon B."/>
            <person name="Goodwin S."/>
            <person name="Spatafora J."/>
            <person name="Crous P."/>
            <person name="Grigoriev I."/>
        </authorList>
    </citation>
    <scope>NUCLEOTIDE SEQUENCE</scope>
    <source>
        <strain evidence="2">CBS 473.64</strain>
    </source>
</reference>
<name>A0A6A6RU87_9PLEO</name>
<organism evidence="2 3">
    <name type="scientific">Massarina eburnea CBS 473.64</name>
    <dbReference type="NCBI Taxonomy" id="1395130"/>
    <lineage>
        <taxon>Eukaryota</taxon>
        <taxon>Fungi</taxon>
        <taxon>Dikarya</taxon>
        <taxon>Ascomycota</taxon>
        <taxon>Pezizomycotina</taxon>
        <taxon>Dothideomycetes</taxon>
        <taxon>Pleosporomycetidae</taxon>
        <taxon>Pleosporales</taxon>
        <taxon>Massarineae</taxon>
        <taxon>Massarinaceae</taxon>
        <taxon>Massarina</taxon>
    </lineage>
</organism>
<accession>A0A6A6RU87</accession>
<sequence length="194" mass="21504">MTVFVAGYYLPFLTQHLQASVPDLSSSVNQPTKQAVSPPAIMIRQTLSTTASRIIFISSPRAQQVRHLNSRPRLLCKARIGQILEQTQSVLPVAYETVKAKADEGKKGIDARRNQLVLLVKHSLGKDSDTRGQSLHEKPWGGMQGKEDKGLEAIVGGDQTKRCDISFTGLTVWPYLWSVRGLRIRRIGTDVGNR</sequence>
<evidence type="ECO:0000313" key="2">
    <source>
        <dbReference type="EMBL" id="KAF2638281.1"/>
    </source>
</evidence>